<dbReference type="Gramene" id="TuG1812G0100000417.01.T01">
    <property type="protein sequence ID" value="TuG1812G0100000417.01.T01"/>
    <property type="gene ID" value="TuG1812G0100000417.01"/>
</dbReference>
<feature type="compositionally biased region" description="Gly residues" evidence="1">
    <location>
        <begin position="43"/>
        <end position="54"/>
    </location>
</feature>
<keyword evidence="3" id="KW-1185">Reference proteome</keyword>
<feature type="compositionally biased region" description="Low complexity" evidence="1">
    <location>
        <begin position="12"/>
        <end position="26"/>
    </location>
</feature>
<accession>A0A8R7JVV9</accession>
<feature type="compositionally biased region" description="Basic and acidic residues" evidence="1">
    <location>
        <begin position="97"/>
        <end position="112"/>
    </location>
</feature>
<feature type="region of interest" description="Disordered" evidence="1">
    <location>
        <begin position="160"/>
        <end position="179"/>
    </location>
</feature>
<sequence length="199" mass="22481">RSFPRRRRRQQRALVGAPAAAAQRRPAAVDEERGAGRQDGDGGARGGRRGGGGQHVPHRRRRGRRARRHRLPHLLLPQGHVPRVRRRRVRAQVRVDAAGERGQEGPGADRLRKLQRPRQARADRQVARSINVHTYVHRSAVPSIDRFFVFLLSSSPVSCSSVGRRNPTGTDPYREDRGPVEFPGPELRILLHCDFCSFF</sequence>
<proteinExistence type="predicted"/>
<feature type="compositionally biased region" description="Basic residues" evidence="1">
    <location>
        <begin position="56"/>
        <end position="72"/>
    </location>
</feature>
<evidence type="ECO:0000313" key="3">
    <source>
        <dbReference type="Proteomes" id="UP000015106"/>
    </source>
</evidence>
<protein>
    <submittedName>
        <fullName evidence="2">Uncharacterized protein</fullName>
    </submittedName>
</protein>
<feature type="region of interest" description="Disordered" evidence="1">
    <location>
        <begin position="97"/>
        <end position="121"/>
    </location>
</feature>
<feature type="region of interest" description="Disordered" evidence="1">
    <location>
        <begin position="1"/>
        <end position="73"/>
    </location>
</feature>
<feature type="compositionally biased region" description="Basic residues" evidence="1">
    <location>
        <begin position="1"/>
        <end position="11"/>
    </location>
</feature>
<dbReference type="EnsemblPlants" id="TuG1812G0100000417.01.T01">
    <property type="protein sequence ID" value="TuG1812G0100000417.01.T01"/>
    <property type="gene ID" value="TuG1812G0100000417.01"/>
</dbReference>
<name>A0A8R7JVV9_TRIUA</name>
<evidence type="ECO:0000256" key="1">
    <source>
        <dbReference type="SAM" id="MobiDB-lite"/>
    </source>
</evidence>
<reference evidence="2" key="2">
    <citation type="submission" date="2018-03" db="EMBL/GenBank/DDBJ databases">
        <title>The Triticum urartu genome reveals the dynamic nature of wheat genome evolution.</title>
        <authorList>
            <person name="Ling H."/>
            <person name="Ma B."/>
            <person name="Shi X."/>
            <person name="Liu H."/>
            <person name="Dong L."/>
            <person name="Sun H."/>
            <person name="Cao Y."/>
            <person name="Gao Q."/>
            <person name="Zheng S."/>
            <person name="Li Y."/>
            <person name="Yu Y."/>
            <person name="Du H."/>
            <person name="Qi M."/>
            <person name="Li Y."/>
            <person name="Yu H."/>
            <person name="Cui Y."/>
            <person name="Wang N."/>
            <person name="Chen C."/>
            <person name="Wu H."/>
            <person name="Zhao Y."/>
            <person name="Zhang J."/>
            <person name="Li Y."/>
            <person name="Zhou W."/>
            <person name="Zhang B."/>
            <person name="Hu W."/>
            <person name="Eijk M."/>
            <person name="Tang J."/>
            <person name="Witsenboer H."/>
            <person name="Zhao S."/>
            <person name="Li Z."/>
            <person name="Zhang A."/>
            <person name="Wang D."/>
            <person name="Liang C."/>
        </authorList>
    </citation>
    <scope>NUCLEOTIDE SEQUENCE [LARGE SCALE GENOMIC DNA]</scope>
    <source>
        <strain evidence="2">cv. G1812</strain>
    </source>
</reference>
<dbReference type="Proteomes" id="UP000015106">
    <property type="component" value="Chromosome 1"/>
</dbReference>
<organism evidence="2 3">
    <name type="scientific">Triticum urartu</name>
    <name type="common">Red wild einkorn</name>
    <name type="synonym">Crithodium urartu</name>
    <dbReference type="NCBI Taxonomy" id="4572"/>
    <lineage>
        <taxon>Eukaryota</taxon>
        <taxon>Viridiplantae</taxon>
        <taxon>Streptophyta</taxon>
        <taxon>Embryophyta</taxon>
        <taxon>Tracheophyta</taxon>
        <taxon>Spermatophyta</taxon>
        <taxon>Magnoliopsida</taxon>
        <taxon>Liliopsida</taxon>
        <taxon>Poales</taxon>
        <taxon>Poaceae</taxon>
        <taxon>BOP clade</taxon>
        <taxon>Pooideae</taxon>
        <taxon>Triticodae</taxon>
        <taxon>Triticeae</taxon>
        <taxon>Triticinae</taxon>
        <taxon>Triticum</taxon>
    </lineage>
</organism>
<dbReference type="AlphaFoldDB" id="A0A8R7JVV9"/>
<reference evidence="2" key="3">
    <citation type="submission" date="2022-06" db="UniProtKB">
        <authorList>
            <consortium name="EnsemblPlants"/>
        </authorList>
    </citation>
    <scope>IDENTIFICATION</scope>
</reference>
<evidence type="ECO:0000313" key="2">
    <source>
        <dbReference type="EnsemblPlants" id="TuG1812G0100000417.01.T01"/>
    </source>
</evidence>
<reference evidence="3" key="1">
    <citation type="journal article" date="2013" name="Nature">
        <title>Draft genome of the wheat A-genome progenitor Triticum urartu.</title>
        <authorList>
            <person name="Ling H.Q."/>
            <person name="Zhao S."/>
            <person name="Liu D."/>
            <person name="Wang J."/>
            <person name="Sun H."/>
            <person name="Zhang C."/>
            <person name="Fan H."/>
            <person name="Li D."/>
            <person name="Dong L."/>
            <person name="Tao Y."/>
            <person name="Gao C."/>
            <person name="Wu H."/>
            <person name="Li Y."/>
            <person name="Cui Y."/>
            <person name="Guo X."/>
            <person name="Zheng S."/>
            <person name="Wang B."/>
            <person name="Yu K."/>
            <person name="Liang Q."/>
            <person name="Yang W."/>
            <person name="Lou X."/>
            <person name="Chen J."/>
            <person name="Feng M."/>
            <person name="Jian J."/>
            <person name="Zhang X."/>
            <person name="Luo G."/>
            <person name="Jiang Y."/>
            <person name="Liu J."/>
            <person name="Wang Z."/>
            <person name="Sha Y."/>
            <person name="Zhang B."/>
            <person name="Wu H."/>
            <person name="Tang D."/>
            <person name="Shen Q."/>
            <person name="Xue P."/>
            <person name="Zou S."/>
            <person name="Wang X."/>
            <person name="Liu X."/>
            <person name="Wang F."/>
            <person name="Yang Y."/>
            <person name="An X."/>
            <person name="Dong Z."/>
            <person name="Zhang K."/>
            <person name="Zhang X."/>
            <person name="Luo M.C."/>
            <person name="Dvorak J."/>
            <person name="Tong Y."/>
            <person name="Wang J."/>
            <person name="Yang H."/>
            <person name="Li Z."/>
            <person name="Wang D."/>
            <person name="Zhang A."/>
            <person name="Wang J."/>
        </authorList>
    </citation>
    <scope>NUCLEOTIDE SEQUENCE</scope>
    <source>
        <strain evidence="3">cv. G1812</strain>
    </source>
</reference>
<feature type="compositionally biased region" description="Basic and acidic residues" evidence="1">
    <location>
        <begin position="27"/>
        <end position="42"/>
    </location>
</feature>